<proteinExistence type="predicted"/>
<reference evidence="1" key="1">
    <citation type="journal article" date="2023" name="Insect Mol. Biol.">
        <title>Genome sequencing provides insights into the evolution of gene families encoding plant cell wall-degrading enzymes in longhorned beetles.</title>
        <authorList>
            <person name="Shin N.R."/>
            <person name="Okamura Y."/>
            <person name="Kirsch R."/>
            <person name="Pauchet Y."/>
        </authorList>
    </citation>
    <scope>NUCLEOTIDE SEQUENCE</scope>
    <source>
        <strain evidence="1">RBIC_L_NR</strain>
    </source>
</reference>
<dbReference type="Proteomes" id="UP001162156">
    <property type="component" value="Unassembled WGS sequence"/>
</dbReference>
<comment type="caution">
    <text evidence="1">The sequence shown here is derived from an EMBL/GenBank/DDBJ whole genome shotgun (WGS) entry which is preliminary data.</text>
</comment>
<protein>
    <recommendedName>
        <fullName evidence="3">Transposase</fullName>
    </recommendedName>
</protein>
<dbReference type="AlphaFoldDB" id="A0AAV8X4G1"/>
<evidence type="ECO:0008006" key="3">
    <source>
        <dbReference type="Google" id="ProtNLM"/>
    </source>
</evidence>
<dbReference type="EMBL" id="JANEYF010003862">
    <property type="protein sequence ID" value="KAJ8933436.1"/>
    <property type="molecule type" value="Genomic_DNA"/>
</dbReference>
<evidence type="ECO:0000313" key="2">
    <source>
        <dbReference type="Proteomes" id="UP001162156"/>
    </source>
</evidence>
<sequence>MQIVNCDISLRTPEATFLAIAMGFNRQAVNVFFDNLETVLMKCNLRPHQIYNVDETGLTMVQSTSKVMAPKGVK</sequence>
<organism evidence="1 2">
    <name type="scientific">Rhamnusium bicolor</name>
    <dbReference type="NCBI Taxonomy" id="1586634"/>
    <lineage>
        <taxon>Eukaryota</taxon>
        <taxon>Metazoa</taxon>
        <taxon>Ecdysozoa</taxon>
        <taxon>Arthropoda</taxon>
        <taxon>Hexapoda</taxon>
        <taxon>Insecta</taxon>
        <taxon>Pterygota</taxon>
        <taxon>Neoptera</taxon>
        <taxon>Endopterygota</taxon>
        <taxon>Coleoptera</taxon>
        <taxon>Polyphaga</taxon>
        <taxon>Cucujiformia</taxon>
        <taxon>Chrysomeloidea</taxon>
        <taxon>Cerambycidae</taxon>
        <taxon>Lepturinae</taxon>
        <taxon>Rhagiini</taxon>
        <taxon>Rhamnusium</taxon>
    </lineage>
</organism>
<evidence type="ECO:0000313" key="1">
    <source>
        <dbReference type="EMBL" id="KAJ8933436.1"/>
    </source>
</evidence>
<accession>A0AAV8X4G1</accession>
<gene>
    <name evidence="1" type="ORF">NQ314_013993</name>
</gene>
<keyword evidence="2" id="KW-1185">Reference proteome</keyword>
<name>A0AAV8X4G1_9CUCU</name>